<name>A0ABD6A0H6_9EURY</name>
<dbReference type="Gene3D" id="3.90.230.10">
    <property type="entry name" value="Creatinase/methionine aminopeptidase superfamily"/>
    <property type="match status" value="1"/>
</dbReference>
<evidence type="ECO:0000259" key="3">
    <source>
        <dbReference type="Pfam" id="PF00557"/>
    </source>
</evidence>
<proteinExistence type="predicted"/>
<gene>
    <name evidence="5" type="ORF">ACFQKE_12035</name>
</gene>
<dbReference type="InterPro" id="IPR000587">
    <property type="entry name" value="Creatinase_N"/>
</dbReference>
<dbReference type="Proteomes" id="UP001596434">
    <property type="component" value="Unassembled WGS sequence"/>
</dbReference>
<dbReference type="Gene3D" id="3.40.350.10">
    <property type="entry name" value="Creatinase/prolidase N-terminal domain"/>
    <property type="match status" value="1"/>
</dbReference>
<evidence type="ECO:0000259" key="4">
    <source>
        <dbReference type="Pfam" id="PF01321"/>
    </source>
</evidence>
<dbReference type="AlphaFoldDB" id="A0ABD6A0H6"/>
<evidence type="ECO:0000256" key="2">
    <source>
        <dbReference type="ARBA" id="ARBA00022801"/>
    </source>
</evidence>
<protein>
    <submittedName>
        <fullName evidence="5">M24 family metallopeptidase</fullName>
    </submittedName>
</protein>
<dbReference type="PRINTS" id="PR00599">
    <property type="entry name" value="MAPEPTIDASE"/>
</dbReference>
<reference evidence="5 6" key="1">
    <citation type="journal article" date="2019" name="Int. J. Syst. Evol. Microbiol.">
        <title>The Global Catalogue of Microorganisms (GCM) 10K type strain sequencing project: providing services to taxonomists for standard genome sequencing and annotation.</title>
        <authorList>
            <consortium name="The Broad Institute Genomics Platform"/>
            <consortium name="The Broad Institute Genome Sequencing Center for Infectious Disease"/>
            <person name="Wu L."/>
            <person name="Ma J."/>
        </authorList>
    </citation>
    <scope>NUCLEOTIDE SEQUENCE [LARGE SCALE GENOMIC DNA]</scope>
    <source>
        <strain evidence="5 6">GX21</strain>
    </source>
</reference>
<evidence type="ECO:0000256" key="1">
    <source>
        <dbReference type="ARBA" id="ARBA00022723"/>
    </source>
</evidence>
<dbReference type="SUPFAM" id="SSF53092">
    <property type="entry name" value="Creatinase/prolidase N-terminal domain"/>
    <property type="match status" value="1"/>
</dbReference>
<dbReference type="GO" id="GO:0016787">
    <property type="term" value="F:hydrolase activity"/>
    <property type="evidence" value="ECO:0007669"/>
    <property type="project" value="UniProtKB-KW"/>
</dbReference>
<evidence type="ECO:0000313" key="5">
    <source>
        <dbReference type="EMBL" id="MFC7256011.1"/>
    </source>
</evidence>
<dbReference type="SUPFAM" id="SSF55920">
    <property type="entry name" value="Creatinase/aminopeptidase"/>
    <property type="match status" value="1"/>
</dbReference>
<dbReference type="InterPro" id="IPR050659">
    <property type="entry name" value="Peptidase_M24B"/>
</dbReference>
<dbReference type="GeneID" id="96954391"/>
<organism evidence="5 6">
    <name type="scientific">Haloplanus litoreus</name>
    <dbReference type="NCBI Taxonomy" id="767515"/>
    <lineage>
        <taxon>Archaea</taxon>
        <taxon>Methanobacteriati</taxon>
        <taxon>Methanobacteriota</taxon>
        <taxon>Stenosarchaea group</taxon>
        <taxon>Halobacteria</taxon>
        <taxon>Halobacteriales</taxon>
        <taxon>Haloferacaceae</taxon>
        <taxon>Haloplanus</taxon>
    </lineage>
</organism>
<dbReference type="InterPro" id="IPR036005">
    <property type="entry name" value="Creatinase/aminopeptidase-like"/>
</dbReference>
<keyword evidence="6" id="KW-1185">Reference proteome</keyword>
<keyword evidence="1" id="KW-0479">Metal-binding</keyword>
<dbReference type="PROSITE" id="PS00491">
    <property type="entry name" value="PROLINE_PEPTIDASE"/>
    <property type="match status" value="1"/>
</dbReference>
<dbReference type="InterPro" id="IPR001131">
    <property type="entry name" value="Peptidase_M24B_aminopep-P_CS"/>
</dbReference>
<feature type="domain" description="Creatinase N-terminal" evidence="4">
    <location>
        <begin position="7"/>
        <end position="136"/>
    </location>
</feature>
<feature type="domain" description="Peptidase M24" evidence="3">
    <location>
        <begin position="146"/>
        <end position="351"/>
    </location>
</feature>
<dbReference type="PANTHER" id="PTHR46112:SF3">
    <property type="entry name" value="AMINOPEPTIDASE YPDF"/>
    <property type="match status" value="1"/>
</dbReference>
<dbReference type="InterPro" id="IPR001714">
    <property type="entry name" value="Pept_M24_MAP"/>
</dbReference>
<evidence type="ECO:0000313" key="6">
    <source>
        <dbReference type="Proteomes" id="UP001596434"/>
    </source>
</evidence>
<dbReference type="Pfam" id="PF01321">
    <property type="entry name" value="Creatinase_N"/>
    <property type="match status" value="1"/>
</dbReference>
<dbReference type="EMBL" id="JBHTAT010000001">
    <property type="protein sequence ID" value="MFC7256011.1"/>
    <property type="molecule type" value="Genomic_DNA"/>
</dbReference>
<accession>A0ABD6A0H6</accession>
<dbReference type="PANTHER" id="PTHR46112">
    <property type="entry name" value="AMINOPEPTIDASE"/>
    <property type="match status" value="1"/>
</dbReference>
<dbReference type="GO" id="GO:0046872">
    <property type="term" value="F:metal ion binding"/>
    <property type="evidence" value="ECO:0007669"/>
    <property type="project" value="UniProtKB-KW"/>
</dbReference>
<dbReference type="Pfam" id="PF00557">
    <property type="entry name" value="Peptidase_M24"/>
    <property type="match status" value="1"/>
</dbReference>
<comment type="caution">
    <text evidence="5">The sequence shown here is derived from an EMBL/GenBank/DDBJ whole genome shotgun (WGS) entry which is preliminary data.</text>
</comment>
<sequence length="366" mass="38939">MTPFERRTRRAQARLVDAGADALALTPGRNLYYLSGVDTEPSDRLTLLVVPAEGDPTFVVPALDAASVRDATWVTDVRTWADETGPSPALDPLLDDLSPSHVLLADRMWTAVSLSLRDRLPEATVGLASEVLAPLRRLKDDRELDALRTAAEAADATMRDVRALGTGAVGRTEADLAAFVEDRLEAHGGTGIAFDTIVAAGPNGADPHHASGDREIRPGDPVVLDFGTRVDAYPSDQTRTVVFDGDPPAAFEAVHRVVAEAQAAGVAAAGPGVTTGAVDRAVRDVIEDAGYGDRFVHRTGHGVGLDVHEDPDIVAGGDVELEPGMVFSVEPGVYLHDRFGVRIEDLVVVTADGTERLNRTDRGWRL</sequence>
<dbReference type="RefSeq" id="WP_379704452.1">
    <property type="nucleotide sequence ID" value="NZ_JBHTAT010000001.1"/>
</dbReference>
<dbReference type="InterPro" id="IPR029149">
    <property type="entry name" value="Creatin/AminoP/Spt16_N"/>
</dbReference>
<dbReference type="InterPro" id="IPR000994">
    <property type="entry name" value="Pept_M24"/>
</dbReference>
<keyword evidence="2" id="KW-0378">Hydrolase</keyword>